<evidence type="ECO:0000256" key="1">
    <source>
        <dbReference type="SAM" id="MobiDB-lite"/>
    </source>
</evidence>
<name>A0ABW3H8L1_9SPHN</name>
<dbReference type="Proteomes" id="UP001596977">
    <property type="component" value="Unassembled WGS sequence"/>
</dbReference>
<accession>A0ABW3H8L1</accession>
<proteinExistence type="predicted"/>
<feature type="region of interest" description="Disordered" evidence="1">
    <location>
        <begin position="207"/>
        <end position="230"/>
    </location>
</feature>
<evidence type="ECO:0000313" key="3">
    <source>
        <dbReference type="Proteomes" id="UP001596977"/>
    </source>
</evidence>
<dbReference type="RefSeq" id="WP_264943207.1">
    <property type="nucleotide sequence ID" value="NZ_JAPDRA010000002.1"/>
</dbReference>
<dbReference type="SUPFAM" id="SSF48452">
    <property type="entry name" value="TPR-like"/>
    <property type="match status" value="1"/>
</dbReference>
<keyword evidence="3" id="KW-1185">Reference proteome</keyword>
<organism evidence="2 3">
    <name type="scientific">Sphingomonas canadensis</name>
    <dbReference type="NCBI Taxonomy" id="1219257"/>
    <lineage>
        <taxon>Bacteria</taxon>
        <taxon>Pseudomonadati</taxon>
        <taxon>Pseudomonadota</taxon>
        <taxon>Alphaproteobacteria</taxon>
        <taxon>Sphingomonadales</taxon>
        <taxon>Sphingomonadaceae</taxon>
        <taxon>Sphingomonas</taxon>
    </lineage>
</organism>
<dbReference type="EMBL" id="JBHTJG010000002">
    <property type="protein sequence ID" value="MFD0945996.1"/>
    <property type="molecule type" value="Genomic_DNA"/>
</dbReference>
<protein>
    <submittedName>
        <fullName evidence="2">Tetratricopeptide repeat protein</fullName>
    </submittedName>
</protein>
<dbReference type="InterPro" id="IPR011990">
    <property type="entry name" value="TPR-like_helical_dom_sf"/>
</dbReference>
<sequence length="230" mass="24172">MGWAMLLGLAVLAFAGLWFGGFPRRLWTIPATALTLGAAGYAWQGSPDQPGHPVAAVERKGEIDPGLIEIRETMFGRYNTAYSYFGMADAMTRIGARDSAVRAMLGAVQKEPKNAGLWTWLGVTLAEHDGGMVSPASAYAFRRAMELAPDHPGPPFFMGLAQVKSGQFAAARPLWERAVALSPADASYRSLLEAQLARLDEVLAAGAGQGAPAGPPEPAAPEPANGQAAP</sequence>
<reference evidence="3" key="1">
    <citation type="journal article" date="2019" name="Int. J. Syst. Evol. Microbiol.">
        <title>The Global Catalogue of Microorganisms (GCM) 10K type strain sequencing project: providing services to taxonomists for standard genome sequencing and annotation.</title>
        <authorList>
            <consortium name="The Broad Institute Genomics Platform"/>
            <consortium name="The Broad Institute Genome Sequencing Center for Infectious Disease"/>
            <person name="Wu L."/>
            <person name="Ma J."/>
        </authorList>
    </citation>
    <scope>NUCLEOTIDE SEQUENCE [LARGE SCALE GENOMIC DNA]</scope>
    <source>
        <strain evidence="3">CCUG 62982</strain>
    </source>
</reference>
<dbReference type="Gene3D" id="1.25.40.10">
    <property type="entry name" value="Tetratricopeptide repeat domain"/>
    <property type="match status" value="1"/>
</dbReference>
<gene>
    <name evidence="2" type="ORF">ACFQ1E_06570</name>
</gene>
<comment type="caution">
    <text evidence="2">The sequence shown here is derived from an EMBL/GenBank/DDBJ whole genome shotgun (WGS) entry which is preliminary data.</text>
</comment>
<evidence type="ECO:0000313" key="2">
    <source>
        <dbReference type="EMBL" id="MFD0945996.1"/>
    </source>
</evidence>